<sequence>RSPEGLLISLRRGSEPTAPSLPHLRVTGSGSPSCCTWHVYLCSSPEGTTTAAHFWKVPSPAGLVSTNSVSWVRSSPSRCQVSEERLHAPALQVVPVMLRLTGHLPLAPGDLSRRVRRGPGAQVLVQGDVIGAVVGVLTVPAEEAPVRPHVAAIHPLDRVRP</sequence>
<reference evidence="1" key="3">
    <citation type="submission" date="2025-09" db="UniProtKB">
        <authorList>
            <consortium name="Ensembl"/>
        </authorList>
    </citation>
    <scope>IDENTIFICATION</scope>
</reference>
<accession>A0A9L0K581</accession>
<reference evidence="1" key="2">
    <citation type="submission" date="2025-08" db="UniProtKB">
        <authorList>
            <consortium name="Ensembl"/>
        </authorList>
    </citation>
    <scope>IDENTIFICATION</scope>
</reference>
<reference evidence="1 2" key="1">
    <citation type="journal article" date="2020" name="Nat. Commun.">
        <title>Donkey genomes provide new insights into domestication and selection for coat color.</title>
        <authorList>
            <person name="Wang"/>
            <person name="C."/>
            <person name="Li"/>
            <person name="H."/>
            <person name="Guo"/>
            <person name="Y."/>
            <person name="Huang"/>
            <person name="J."/>
            <person name="Sun"/>
            <person name="Y."/>
            <person name="Min"/>
            <person name="J."/>
            <person name="Wang"/>
            <person name="J."/>
            <person name="Fang"/>
            <person name="X."/>
            <person name="Zhao"/>
            <person name="Z."/>
            <person name="Wang"/>
            <person name="S."/>
            <person name="Zhang"/>
            <person name="Y."/>
            <person name="Liu"/>
            <person name="Q."/>
            <person name="Jiang"/>
            <person name="Q."/>
            <person name="Wang"/>
            <person name="X."/>
            <person name="Guo"/>
            <person name="Y."/>
            <person name="Yang"/>
            <person name="C."/>
            <person name="Wang"/>
            <person name="Y."/>
            <person name="Tian"/>
            <person name="F."/>
            <person name="Zhuang"/>
            <person name="G."/>
            <person name="Fan"/>
            <person name="Y."/>
            <person name="Gao"/>
            <person name="Q."/>
            <person name="Li"/>
            <person name="Y."/>
            <person name="Ju"/>
            <person name="Z."/>
            <person name="Li"/>
            <person name="J."/>
            <person name="Li"/>
            <person name="R."/>
            <person name="Hou"/>
            <person name="M."/>
            <person name="Yang"/>
            <person name="G."/>
            <person name="Liu"/>
            <person name="G."/>
            <person name="Liu"/>
            <person name="W."/>
            <person name="Guo"/>
            <person name="J."/>
            <person name="Pan"/>
            <person name="S."/>
            <person name="Fan"/>
            <person name="G."/>
            <person name="Zhang"/>
            <person name="W."/>
            <person name="Zhang"/>
            <person name="R."/>
            <person name="Yu"/>
            <person name="J."/>
            <person name="Zhang"/>
            <person name="X."/>
            <person name="Yin"/>
            <person name="Q."/>
            <person name="Ji"/>
            <person name="C."/>
            <person name="Jin"/>
            <person name="Y."/>
            <person name="Yue"/>
            <person name="G."/>
            <person name="Liu"/>
            <person name="M."/>
            <person name="Xu"/>
            <person name="J."/>
            <person name="Liu"/>
            <person name="S."/>
            <person name="Jordana"/>
            <person name="J."/>
            <person name="Noce"/>
            <person name="A."/>
            <person name="Amills"/>
            <person name="M."/>
            <person name="Wu"/>
            <person name="D.D."/>
            <person name="Li"/>
            <person name="S."/>
            <person name="Zhou"/>
            <person name="X. and Zhong"/>
            <person name="J."/>
        </authorList>
    </citation>
    <scope>NUCLEOTIDE SEQUENCE [LARGE SCALE GENOMIC DNA]</scope>
</reference>
<evidence type="ECO:0000313" key="1">
    <source>
        <dbReference type="Ensembl" id="ENSEASP00005060504.1"/>
    </source>
</evidence>
<organism evidence="1 2">
    <name type="scientific">Equus asinus</name>
    <name type="common">Donkey</name>
    <name type="synonym">Equus africanus asinus</name>
    <dbReference type="NCBI Taxonomy" id="9793"/>
    <lineage>
        <taxon>Eukaryota</taxon>
        <taxon>Metazoa</taxon>
        <taxon>Chordata</taxon>
        <taxon>Craniata</taxon>
        <taxon>Vertebrata</taxon>
        <taxon>Euteleostomi</taxon>
        <taxon>Mammalia</taxon>
        <taxon>Eutheria</taxon>
        <taxon>Laurasiatheria</taxon>
        <taxon>Perissodactyla</taxon>
        <taxon>Equidae</taxon>
        <taxon>Equus</taxon>
    </lineage>
</organism>
<evidence type="ECO:0000313" key="2">
    <source>
        <dbReference type="Proteomes" id="UP000694387"/>
    </source>
</evidence>
<dbReference type="Ensembl" id="ENSEAST00005049790.1">
    <property type="protein sequence ID" value="ENSEASP00005060504.1"/>
    <property type="gene ID" value="ENSEASG00005027303.1"/>
</dbReference>
<proteinExistence type="predicted"/>
<dbReference type="GeneTree" id="ENSGT00860000135184"/>
<dbReference type="Proteomes" id="UP000694387">
    <property type="component" value="Chromosome 8"/>
</dbReference>
<name>A0A9L0K581_EQUAS</name>
<dbReference type="AlphaFoldDB" id="A0A9L0K581"/>
<keyword evidence="2" id="KW-1185">Reference proteome</keyword>
<protein>
    <submittedName>
        <fullName evidence="1">Uncharacterized protein</fullName>
    </submittedName>
</protein>